<proteinExistence type="predicted"/>
<feature type="compositionally biased region" description="Low complexity" evidence="1">
    <location>
        <begin position="112"/>
        <end position="127"/>
    </location>
</feature>
<dbReference type="EMBL" id="HG696819">
    <property type="protein sequence ID" value="CDI87149.1"/>
    <property type="molecule type" value="Genomic_DNA"/>
</dbReference>
<feature type="region of interest" description="Disordered" evidence="1">
    <location>
        <begin position="46"/>
        <end position="127"/>
    </location>
</feature>
<reference evidence="2" key="1">
    <citation type="submission" date="2013-10" db="EMBL/GenBank/DDBJ databases">
        <title>Genomic analysis of the causative agents of coccidiosis in chickens.</title>
        <authorList>
            <person name="Reid A.J."/>
            <person name="Blake D."/>
            <person name="Billington K."/>
            <person name="Browne H."/>
            <person name="Dunn M."/>
            <person name="Hung S."/>
            <person name="Kawahara F."/>
            <person name="Miranda-Saavedra D."/>
            <person name="Mourier T."/>
            <person name="Nagra H."/>
            <person name="Otto T.D."/>
            <person name="Rawlings N."/>
            <person name="Sanchez A."/>
            <person name="Sanders M."/>
            <person name="Subramaniam C."/>
            <person name="Tay Y."/>
            <person name="Dear P."/>
            <person name="Doerig C."/>
            <person name="Gruber A."/>
            <person name="Parkinson J."/>
            <person name="Shirley M."/>
            <person name="Wan K.L."/>
            <person name="Berriman M."/>
            <person name="Tomley F."/>
            <person name="Pain A."/>
        </authorList>
    </citation>
    <scope>NUCLEOTIDE SEQUENCE [LARGE SCALE GENOMIC DNA]</scope>
    <source>
        <strain evidence="2">Houghton</strain>
    </source>
</reference>
<sequence>MRMAIQEAAAATATTSETNSSIGGKSWDFLYPPHFLGEALKQIQGSLQDTEAREGAQTGTIKEKQQQQQQHQMLTQQERQQSQLLLQAAPAPPPTPLRRNDEGQQSTEGEGPLQEPSIQQQQIQPQQQQLIQLQQVQRLQLQQCTPPAPSELQRSPAHRTGLCSNKDNTTEKCNLELNA</sequence>
<dbReference type="Proteomes" id="UP000018201">
    <property type="component" value="Unassembled WGS sequence"/>
</dbReference>
<feature type="region of interest" description="Disordered" evidence="1">
    <location>
        <begin position="1"/>
        <end position="31"/>
    </location>
</feature>
<feature type="compositionally biased region" description="Low complexity" evidence="1">
    <location>
        <begin position="66"/>
        <end position="89"/>
    </location>
</feature>
<gene>
    <name evidence="2" type="ORF">EPH_0024060</name>
</gene>
<feature type="region of interest" description="Disordered" evidence="1">
    <location>
        <begin position="145"/>
        <end position="169"/>
    </location>
</feature>
<keyword evidence="3" id="KW-1185">Reference proteome</keyword>
<accession>U6H914</accession>
<name>U6H914_9EIME</name>
<dbReference type="AlphaFoldDB" id="U6H914"/>
<reference evidence="2" key="2">
    <citation type="submission" date="2013-10" db="EMBL/GenBank/DDBJ databases">
        <authorList>
            <person name="Aslett M."/>
        </authorList>
    </citation>
    <scope>NUCLEOTIDE SEQUENCE [LARGE SCALE GENOMIC DNA]</scope>
    <source>
        <strain evidence="2">Houghton</strain>
    </source>
</reference>
<protein>
    <submittedName>
        <fullName evidence="2">Uncharacterized protein</fullName>
    </submittedName>
</protein>
<dbReference type="VEuPathDB" id="ToxoDB:EPH_0024060"/>
<evidence type="ECO:0000313" key="2">
    <source>
        <dbReference type="EMBL" id="CDI87149.1"/>
    </source>
</evidence>
<organism evidence="2 3">
    <name type="scientific">Eimeria praecox</name>
    <dbReference type="NCBI Taxonomy" id="51316"/>
    <lineage>
        <taxon>Eukaryota</taxon>
        <taxon>Sar</taxon>
        <taxon>Alveolata</taxon>
        <taxon>Apicomplexa</taxon>
        <taxon>Conoidasida</taxon>
        <taxon>Coccidia</taxon>
        <taxon>Eucoccidiorida</taxon>
        <taxon>Eimeriorina</taxon>
        <taxon>Eimeriidae</taxon>
        <taxon>Eimeria</taxon>
    </lineage>
</organism>
<evidence type="ECO:0000256" key="1">
    <source>
        <dbReference type="SAM" id="MobiDB-lite"/>
    </source>
</evidence>
<evidence type="ECO:0000313" key="3">
    <source>
        <dbReference type="Proteomes" id="UP000018201"/>
    </source>
</evidence>